<protein>
    <submittedName>
        <fullName evidence="4">DUF916 domain-containing protein</fullName>
    </submittedName>
</protein>
<keyword evidence="3" id="KW-0732">Signal</keyword>
<feature type="compositionally biased region" description="Pro residues" evidence="1">
    <location>
        <begin position="403"/>
        <end position="419"/>
    </location>
</feature>
<evidence type="ECO:0000256" key="1">
    <source>
        <dbReference type="SAM" id="MobiDB-lite"/>
    </source>
</evidence>
<dbReference type="PROSITE" id="PS51318">
    <property type="entry name" value="TAT"/>
    <property type="match status" value="1"/>
</dbReference>
<keyword evidence="2" id="KW-0472">Membrane</keyword>
<sequence>MSPARPARTRRSLRAGLLLAAVAVVAAGLPPTVAAASPSAAAQALPATPVREAPGDDYRWSVLPSSSTGPTVRSRFEYGLKPGEEVADWLAVSNLGRKPLKINVYGTDAFNAADGGFALLPASERPKDVGAWISLPGREYTVPVGKRVDIPFKLKIPANAEPGDHIGGLIASATETTTNAEGQQVNVERRVAARVYLRVDGPVQPVALITSVDVRYDNPAVPFGGGDMTVTYRVANDGNVRFSGKARIQVRGPLGVRVAHTEMIDIPELLPDSEVRITRTLEGVFPAGRLTAEVTVNPQTTAQTLPSMSQSHSLWAVPWLIVVVLVAAAAVLVLWLWRRRRARRDDLPVTFDPIPAEAGAKTRGLVLAAVALFAVGAPAAMDPSPAEVEIQVSIGPRATPSASPSPSPSPTASPTPPANPGGDLPRTGLAIGAFVAVGAALVGGGAGLRVLARRRPT</sequence>
<feature type="region of interest" description="Disordered" evidence="1">
    <location>
        <begin position="396"/>
        <end position="425"/>
    </location>
</feature>
<dbReference type="EMBL" id="JBHLUH010000073">
    <property type="protein sequence ID" value="MFC0532539.1"/>
    <property type="molecule type" value="Genomic_DNA"/>
</dbReference>
<feature type="signal peptide" evidence="3">
    <location>
        <begin position="1"/>
        <end position="35"/>
    </location>
</feature>
<feature type="chain" id="PRO_5046240794" evidence="3">
    <location>
        <begin position="36"/>
        <end position="457"/>
    </location>
</feature>
<keyword evidence="5" id="KW-1185">Reference proteome</keyword>
<feature type="transmembrane region" description="Helical" evidence="2">
    <location>
        <begin position="429"/>
        <end position="452"/>
    </location>
</feature>
<keyword evidence="2" id="KW-1133">Transmembrane helix</keyword>
<evidence type="ECO:0000256" key="2">
    <source>
        <dbReference type="SAM" id="Phobius"/>
    </source>
</evidence>
<organism evidence="4 5">
    <name type="scientific">Phytohabitans kaempferiae</name>
    <dbReference type="NCBI Taxonomy" id="1620943"/>
    <lineage>
        <taxon>Bacteria</taxon>
        <taxon>Bacillati</taxon>
        <taxon>Actinomycetota</taxon>
        <taxon>Actinomycetes</taxon>
        <taxon>Micromonosporales</taxon>
        <taxon>Micromonosporaceae</taxon>
    </lineage>
</organism>
<dbReference type="Proteomes" id="UP001589867">
    <property type="component" value="Unassembled WGS sequence"/>
</dbReference>
<comment type="caution">
    <text evidence="4">The sequence shown here is derived from an EMBL/GenBank/DDBJ whole genome shotgun (WGS) entry which is preliminary data.</text>
</comment>
<name>A0ABV6MD76_9ACTN</name>
<dbReference type="RefSeq" id="WP_377258793.1">
    <property type="nucleotide sequence ID" value="NZ_JBHLUH010000073.1"/>
</dbReference>
<feature type="transmembrane region" description="Helical" evidence="2">
    <location>
        <begin position="314"/>
        <end position="337"/>
    </location>
</feature>
<keyword evidence="2" id="KW-0812">Transmembrane</keyword>
<dbReference type="InterPro" id="IPR006311">
    <property type="entry name" value="TAT_signal"/>
</dbReference>
<evidence type="ECO:0000313" key="5">
    <source>
        <dbReference type="Proteomes" id="UP001589867"/>
    </source>
</evidence>
<proteinExistence type="predicted"/>
<accession>A0ABV6MD76</accession>
<gene>
    <name evidence="4" type="ORF">ACFFIA_33450</name>
</gene>
<evidence type="ECO:0000256" key="3">
    <source>
        <dbReference type="SAM" id="SignalP"/>
    </source>
</evidence>
<feature type="transmembrane region" description="Helical" evidence="2">
    <location>
        <begin position="364"/>
        <end position="381"/>
    </location>
</feature>
<reference evidence="4 5" key="1">
    <citation type="submission" date="2024-09" db="EMBL/GenBank/DDBJ databases">
        <authorList>
            <person name="Sun Q."/>
            <person name="Mori K."/>
        </authorList>
    </citation>
    <scope>NUCLEOTIDE SEQUENCE [LARGE SCALE GENOMIC DNA]</scope>
    <source>
        <strain evidence="4 5">TBRC 3947</strain>
    </source>
</reference>
<evidence type="ECO:0000313" key="4">
    <source>
        <dbReference type="EMBL" id="MFC0532539.1"/>
    </source>
</evidence>